<dbReference type="Gene3D" id="3.40.710.10">
    <property type="entry name" value="DD-peptidase/beta-lactamase superfamily"/>
    <property type="match status" value="1"/>
</dbReference>
<dbReference type="Proteomes" id="UP001500218">
    <property type="component" value="Unassembled WGS sequence"/>
</dbReference>
<name>A0ABN2LJ46_9ACTN</name>
<dbReference type="InterPro" id="IPR050515">
    <property type="entry name" value="Beta-lactam/transpept"/>
</dbReference>
<evidence type="ECO:0000313" key="15">
    <source>
        <dbReference type="Proteomes" id="UP001500218"/>
    </source>
</evidence>
<dbReference type="InterPro" id="IPR005311">
    <property type="entry name" value="PBP_dimer"/>
</dbReference>
<comment type="subcellular location">
    <subcellularLocation>
        <location evidence="1">Membrane</location>
    </subcellularLocation>
</comment>
<dbReference type="PROSITE" id="PS00337">
    <property type="entry name" value="BETA_LACTAMASE_D"/>
    <property type="match status" value="1"/>
</dbReference>
<evidence type="ECO:0000256" key="6">
    <source>
        <dbReference type="ARBA" id="ARBA00022801"/>
    </source>
</evidence>
<dbReference type="EC" id="3.5.2.6" evidence="4 9"/>
<dbReference type="InterPro" id="IPR012338">
    <property type="entry name" value="Beta-lactam/transpept-like"/>
</dbReference>
<dbReference type="Gene3D" id="3.90.1310.10">
    <property type="entry name" value="Penicillin-binding protein 2a (Domain 2)"/>
    <property type="match status" value="1"/>
</dbReference>
<evidence type="ECO:0000259" key="13">
    <source>
        <dbReference type="Pfam" id="PF05223"/>
    </source>
</evidence>
<evidence type="ECO:0000259" key="11">
    <source>
        <dbReference type="Pfam" id="PF00905"/>
    </source>
</evidence>
<evidence type="ECO:0000256" key="10">
    <source>
        <dbReference type="SAM" id="SignalP"/>
    </source>
</evidence>
<gene>
    <name evidence="14" type="ORF">GCM10009682_09910</name>
</gene>
<dbReference type="InterPro" id="IPR001460">
    <property type="entry name" value="PCN-bd_Tpept"/>
</dbReference>
<evidence type="ECO:0000259" key="12">
    <source>
        <dbReference type="Pfam" id="PF03717"/>
    </source>
</evidence>
<evidence type="ECO:0000256" key="3">
    <source>
        <dbReference type="ARBA" id="ARBA00007898"/>
    </source>
</evidence>
<evidence type="ECO:0000256" key="1">
    <source>
        <dbReference type="ARBA" id="ARBA00004370"/>
    </source>
</evidence>
<evidence type="ECO:0000256" key="2">
    <source>
        <dbReference type="ARBA" id="ARBA00007171"/>
    </source>
</evidence>
<evidence type="ECO:0000256" key="7">
    <source>
        <dbReference type="ARBA" id="ARBA00023136"/>
    </source>
</evidence>
<evidence type="ECO:0000256" key="5">
    <source>
        <dbReference type="ARBA" id="ARBA00022729"/>
    </source>
</evidence>
<dbReference type="Pfam" id="PF00905">
    <property type="entry name" value="Transpeptidase"/>
    <property type="match status" value="1"/>
</dbReference>
<evidence type="ECO:0000256" key="9">
    <source>
        <dbReference type="RuleBase" id="RU361140"/>
    </source>
</evidence>
<reference evidence="15" key="1">
    <citation type="journal article" date="2019" name="Int. J. Syst. Evol. Microbiol.">
        <title>The Global Catalogue of Microorganisms (GCM) 10K type strain sequencing project: providing services to taxonomists for standard genome sequencing and annotation.</title>
        <authorList>
            <consortium name="The Broad Institute Genomics Platform"/>
            <consortium name="The Broad Institute Genome Sequencing Center for Infectious Disease"/>
            <person name="Wu L."/>
            <person name="Ma J."/>
        </authorList>
    </citation>
    <scope>NUCLEOTIDE SEQUENCE [LARGE SCALE GENOMIC DNA]</scope>
    <source>
        <strain evidence="15">JCM 13250</strain>
    </source>
</reference>
<protein>
    <recommendedName>
        <fullName evidence="4 9">Beta-lactamase</fullName>
        <ecNumber evidence="4 9">3.5.2.6</ecNumber>
    </recommendedName>
</protein>
<feature type="signal peptide" evidence="10">
    <location>
        <begin position="1"/>
        <end position="22"/>
    </location>
</feature>
<accession>A0ABN2LJ46</accession>
<dbReference type="PANTHER" id="PTHR30627">
    <property type="entry name" value="PEPTIDOGLYCAN D,D-TRANSPEPTIDASE"/>
    <property type="match status" value="1"/>
</dbReference>
<comment type="caution">
    <text evidence="14">The sequence shown here is derived from an EMBL/GenBank/DDBJ whole genome shotgun (WGS) entry which is preliminary data.</text>
</comment>
<dbReference type="PANTHER" id="PTHR30627:SF24">
    <property type="entry name" value="PENICILLIN-BINDING PROTEIN 4B"/>
    <property type="match status" value="1"/>
</dbReference>
<dbReference type="SUPFAM" id="SSF56601">
    <property type="entry name" value="beta-lactamase/transpeptidase-like"/>
    <property type="match status" value="1"/>
</dbReference>
<comment type="catalytic activity">
    <reaction evidence="9">
        <text>a beta-lactam + H2O = a substituted beta-amino acid</text>
        <dbReference type="Rhea" id="RHEA:20401"/>
        <dbReference type="ChEBI" id="CHEBI:15377"/>
        <dbReference type="ChEBI" id="CHEBI:35627"/>
        <dbReference type="ChEBI" id="CHEBI:140347"/>
        <dbReference type="EC" id="3.5.2.6"/>
    </reaction>
</comment>
<evidence type="ECO:0000256" key="4">
    <source>
        <dbReference type="ARBA" id="ARBA00012865"/>
    </source>
</evidence>
<evidence type="ECO:0000256" key="8">
    <source>
        <dbReference type="ARBA" id="ARBA00023251"/>
    </source>
</evidence>
<sequence length="649" mass="68155">MRRRLVAALLVVGVVAAGGLVACGKDDGPDPTVRAFLDGWKNKNLEKVGFLAATGDTIPAADVLTQLKALSGDLLEKPLALSAAKATVTKEDATAVVKVEWTVAEGIVWRYDTTVRLHKKGDTWAVVWTPATMHEKLEAGDKLGTRRLVANRAGILDAGGDAIVKPRPVVDVGVEPRKVKDAADLTKQLDEALKSVDVDAGLSDLPDRIKAAKPDAWVDVVTLRREVYNRIRSKIRDLDGTVFRERNLLLAPTRSFARALLGQVGDVQKDDMDAHPGRYEIGDQVGQGGLQELYDEQLRGRNGLAVVINGRVDGDNNQVETPELFRAAPVDGTPLKTTLVQKIQNAADNALAGQTKYRTSLVAIRVSDGAILAVANGPNGGTENYAFTAQVPPGSTFKVATALAALDAGVVTADTVVDCPKTLSVEGREFHNANNFFLGKVPFRQDFARSCNTAFINVGTKLQPEQLTAAAAALGIGVDWKLGAPVFTGSLGPNTTKVDLAAASFGQGDTLVSPVATAGAAATVAKGSWQAPKLFLELPAAGGGATASASAAPSGPAAPEGPLKATSVAALREMMREVVTKGTATQLAGVEGDPVHAKSGTAEYSEDTKEDHRWIMGFQGDIAFCVFVEKGGSAGPAIPLAEKFLNNIN</sequence>
<dbReference type="EMBL" id="BAAALT010000020">
    <property type="protein sequence ID" value="GAA1789810.1"/>
    <property type="molecule type" value="Genomic_DNA"/>
</dbReference>
<keyword evidence="6 9" id="KW-0378">Hydrolase</keyword>
<comment type="similarity">
    <text evidence="2">Belongs to the transpeptidase family.</text>
</comment>
<keyword evidence="5 10" id="KW-0732">Signal</keyword>
<dbReference type="SUPFAM" id="SSF56519">
    <property type="entry name" value="Penicillin binding protein dimerisation domain"/>
    <property type="match status" value="1"/>
</dbReference>
<dbReference type="InterPro" id="IPR007887">
    <property type="entry name" value="MecA_N"/>
</dbReference>
<dbReference type="Pfam" id="PF05223">
    <property type="entry name" value="MecA_N"/>
    <property type="match status" value="1"/>
</dbReference>
<dbReference type="Pfam" id="PF03717">
    <property type="entry name" value="PBP_dimer"/>
    <property type="match status" value="1"/>
</dbReference>
<dbReference type="RefSeq" id="WP_344126696.1">
    <property type="nucleotide sequence ID" value="NZ_BAAALT010000020.1"/>
</dbReference>
<evidence type="ECO:0000313" key="14">
    <source>
        <dbReference type="EMBL" id="GAA1789810.1"/>
    </source>
</evidence>
<keyword evidence="8 9" id="KW-0046">Antibiotic resistance</keyword>
<keyword evidence="7" id="KW-0472">Membrane</keyword>
<dbReference type="InterPro" id="IPR036138">
    <property type="entry name" value="PBP_dimer_sf"/>
</dbReference>
<organism evidence="14 15">
    <name type="scientific">Luedemannella flava</name>
    <dbReference type="NCBI Taxonomy" id="349316"/>
    <lineage>
        <taxon>Bacteria</taxon>
        <taxon>Bacillati</taxon>
        <taxon>Actinomycetota</taxon>
        <taxon>Actinomycetes</taxon>
        <taxon>Micromonosporales</taxon>
        <taxon>Micromonosporaceae</taxon>
        <taxon>Luedemannella</taxon>
    </lineage>
</organism>
<dbReference type="PROSITE" id="PS51257">
    <property type="entry name" value="PROKAR_LIPOPROTEIN"/>
    <property type="match status" value="1"/>
</dbReference>
<feature type="domain" description="Penicillin-binding protein dimerisation" evidence="12">
    <location>
        <begin position="149"/>
        <end position="307"/>
    </location>
</feature>
<dbReference type="InterPro" id="IPR002137">
    <property type="entry name" value="Beta-lactam_class-D_AS"/>
</dbReference>
<feature type="domain" description="NTF2-like N-terminal transpeptidase" evidence="13">
    <location>
        <begin position="29"/>
        <end position="140"/>
    </location>
</feature>
<comment type="similarity">
    <text evidence="3 9">Belongs to the class-D beta-lactamase family.</text>
</comment>
<proteinExistence type="inferred from homology"/>
<feature type="domain" description="Penicillin-binding protein transpeptidase" evidence="11">
    <location>
        <begin position="360"/>
        <end position="632"/>
    </location>
</feature>
<feature type="chain" id="PRO_5045075451" description="Beta-lactamase" evidence="10">
    <location>
        <begin position="23"/>
        <end position="649"/>
    </location>
</feature>
<keyword evidence="15" id="KW-1185">Reference proteome</keyword>